<dbReference type="Proteomes" id="UP000199256">
    <property type="component" value="Unassembled WGS sequence"/>
</dbReference>
<dbReference type="EMBL" id="FOAA01000027">
    <property type="protein sequence ID" value="SEL63183.1"/>
    <property type="molecule type" value="Genomic_DNA"/>
</dbReference>
<keyword evidence="2" id="KW-1185">Reference proteome</keyword>
<sequence length="158" mass="17488">MAEASRVKPSPLTLHGIQFVRVLIEADLESDIVRASQFNFDGSMLNWALDYGYDDQDKTWWVAVGFGTAPDDERPRCPYILDVQAVGVFSVSEKYPADKHEGLAFEYGAALVYGAIREMVTNITSRSLAGTLMLPTPSFVGAFEMQRNGQSDEQPSDD</sequence>
<protein>
    <submittedName>
        <fullName evidence="1">Preprotein translocase subunit SecB</fullName>
    </submittedName>
</protein>
<dbReference type="SUPFAM" id="SSF54611">
    <property type="entry name" value="SecB-like"/>
    <property type="match status" value="1"/>
</dbReference>
<reference evidence="2" key="1">
    <citation type="submission" date="2016-10" db="EMBL/GenBank/DDBJ databases">
        <authorList>
            <person name="Varghese N."/>
            <person name="Submissions S."/>
        </authorList>
    </citation>
    <scope>NUCLEOTIDE SEQUENCE [LARGE SCALE GENOMIC DNA]</scope>
    <source>
        <strain evidence="2">DSM 241</strain>
    </source>
</reference>
<organism evidence="1 2">
    <name type="scientific">Ectothiorhodospira marina</name>
    <dbReference type="NCBI Taxonomy" id="1396821"/>
    <lineage>
        <taxon>Bacteria</taxon>
        <taxon>Pseudomonadati</taxon>
        <taxon>Pseudomonadota</taxon>
        <taxon>Gammaproteobacteria</taxon>
        <taxon>Chromatiales</taxon>
        <taxon>Ectothiorhodospiraceae</taxon>
        <taxon>Ectothiorhodospira</taxon>
    </lineage>
</organism>
<dbReference type="InterPro" id="IPR035958">
    <property type="entry name" value="SecB-like_sf"/>
</dbReference>
<gene>
    <name evidence="1" type="ORF">SAMN05444515_1274</name>
</gene>
<proteinExistence type="predicted"/>
<evidence type="ECO:0000313" key="1">
    <source>
        <dbReference type="EMBL" id="SEL63183.1"/>
    </source>
</evidence>
<dbReference type="RefSeq" id="WP_245740954.1">
    <property type="nucleotide sequence ID" value="NZ_FOAA01000027.1"/>
</dbReference>
<name>A0A1H7RSK0_9GAMM</name>
<dbReference type="STRING" id="1396821.SAMN05444515_1274"/>
<dbReference type="AlphaFoldDB" id="A0A1H7RSK0"/>
<dbReference type="Gene3D" id="3.10.420.10">
    <property type="entry name" value="SecB-like"/>
    <property type="match status" value="1"/>
</dbReference>
<accession>A0A1H7RSK0</accession>
<evidence type="ECO:0000313" key="2">
    <source>
        <dbReference type="Proteomes" id="UP000199256"/>
    </source>
</evidence>